<dbReference type="GO" id="GO:0005524">
    <property type="term" value="F:ATP binding"/>
    <property type="evidence" value="ECO:0007669"/>
    <property type="project" value="InterPro"/>
</dbReference>
<dbReference type="Gene3D" id="1.10.510.10">
    <property type="entry name" value="Transferase(Phosphotransferase) domain 1"/>
    <property type="match status" value="1"/>
</dbReference>
<dbReference type="InterPro" id="IPR050167">
    <property type="entry name" value="Ser_Thr_protein_kinase"/>
</dbReference>
<evidence type="ECO:0000256" key="1">
    <source>
        <dbReference type="ARBA" id="ARBA00003747"/>
    </source>
</evidence>
<evidence type="ECO:0000256" key="6">
    <source>
        <dbReference type="ARBA" id="ARBA00030980"/>
    </source>
</evidence>
<dbReference type="OrthoDB" id="1668230at2759"/>
<dbReference type="SUPFAM" id="SSF56112">
    <property type="entry name" value="Protein kinase-like (PK-like)"/>
    <property type="match status" value="1"/>
</dbReference>
<feature type="domain" description="Protein kinase" evidence="10">
    <location>
        <begin position="1"/>
        <end position="259"/>
    </location>
</feature>
<evidence type="ECO:0000256" key="8">
    <source>
        <dbReference type="ARBA" id="ARBA00047899"/>
    </source>
</evidence>
<keyword evidence="11" id="KW-0418">Kinase</keyword>
<dbReference type="AlphaFoldDB" id="A0A8K0WNA2"/>
<comment type="catalytic activity">
    <reaction evidence="9">
        <text>L-seryl-[protein] + ATP = O-phospho-L-seryl-[protein] + ADP + H(+)</text>
        <dbReference type="Rhea" id="RHEA:17989"/>
        <dbReference type="Rhea" id="RHEA-COMP:9863"/>
        <dbReference type="Rhea" id="RHEA-COMP:11604"/>
        <dbReference type="ChEBI" id="CHEBI:15378"/>
        <dbReference type="ChEBI" id="CHEBI:29999"/>
        <dbReference type="ChEBI" id="CHEBI:30616"/>
        <dbReference type="ChEBI" id="CHEBI:83421"/>
        <dbReference type="ChEBI" id="CHEBI:456216"/>
        <dbReference type="EC" id="2.7.11.1"/>
    </reaction>
</comment>
<sequence length="266" mass="29110">MAGMLACGSSGTVERVAPGLVLKQPLVFAGDVEASNRVANSFSVERQILKRLGHHPNIVRYLGSQGDGILLAEASHGNLQTYLEAHAATTTLPQRLDWCRQAAEALAYVHDCGVVHSDFCTSNLLVHKTTPGGARDLLLCDFGGSVCEELGLDGVSMPDGPFYSPVFDDESCVLLDLFGLGSTMYTILTGFWPHKDTPGRFATDEERLAWEEQVAYPNFEDERYPEVGHLLLGDVILKCWTREFDTAQEVVVALKEAMLDHQRKAG</sequence>
<accession>A0A8K0WNA2</accession>
<evidence type="ECO:0000256" key="7">
    <source>
        <dbReference type="ARBA" id="ARBA00033194"/>
    </source>
</evidence>
<keyword evidence="11" id="KW-0808">Transferase</keyword>
<evidence type="ECO:0000259" key="10">
    <source>
        <dbReference type="PROSITE" id="PS50011"/>
    </source>
</evidence>
<dbReference type="GO" id="GO:0007165">
    <property type="term" value="P:signal transduction"/>
    <property type="evidence" value="ECO:0007669"/>
    <property type="project" value="TreeGrafter"/>
</dbReference>
<reference evidence="11" key="1">
    <citation type="journal article" date="2021" name="Nat. Commun.">
        <title>Genetic determinants of endophytism in the Arabidopsis root mycobiome.</title>
        <authorList>
            <person name="Mesny F."/>
            <person name="Miyauchi S."/>
            <person name="Thiergart T."/>
            <person name="Pickel B."/>
            <person name="Atanasova L."/>
            <person name="Karlsson M."/>
            <person name="Huettel B."/>
            <person name="Barry K.W."/>
            <person name="Haridas S."/>
            <person name="Chen C."/>
            <person name="Bauer D."/>
            <person name="Andreopoulos W."/>
            <person name="Pangilinan J."/>
            <person name="LaButti K."/>
            <person name="Riley R."/>
            <person name="Lipzen A."/>
            <person name="Clum A."/>
            <person name="Drula E."/>
            <person name="Henrissat B."/>
            <person name="Kohler A."/>
            <person name="Grigoriev I.V."/>
            <person name="Martin F.M."/>
            <person name="Hacquard S."/>
        </authorList>
    </citation>
    <scope>NUCLEOTIDE SEQUENCE</scope>
    <source>
        <strain evidence="11">MPI-CAGE-CH-0235</strain>
    </source>
</reference>
<dbReference type="PROSITE" id="PS50011">
    <property type="entry name" value="PROTEIN_KINASE_DOM"/>
    <property type="match status" value="1"/>
</dbReference>
<keyword evidence="12" id="KW-1185">Reference proteome</keyword>
<evidence type="ECO:0000256" key="3">
    <source>
        <dbReference type="ARBA" id="ARBA00012513"/>
    </source>
</evidence>
<comment type="subunit">
    <text evidence="2">Component of the EKC/KEOPS complex composed of at least BUD32, CGI121, GON7, KAE1 and PCC1; the whole complex dimerizes.</text>
</comment>
<evidence type="ECO:0000313" key="12">
    <source>
        <dbReference type="Proteomes" id="UP000813444"/>
    </source>
</evidence>
<organism evidence="11 12">
    <name type="scientific">Stachybotrys elegans</name>
    <dbReference type="NCBI Taxonomy" id="80388"/>
    <lineage>
        <taxon>Eukaryota</taxon>
        <taxon>Fungi</taxon>
        <taxon>Dikarya</taxon>
        <taxon>Ascomycota</taxon>
        <taxon>Pezizomycotina</taxon>
        <taxon>Sordariomycetes</taxon>
        <taxon>Hypocreomycetidae</taxon>
        <taxon>Hypocreales</taxon>
        <taxon>Stachybotryaceae</taxon>
        <taxon>Stachybotrys</taxon>
    </lineage>
</organism>
<dbReference type="EMBL" id="JAGPNK010000014">
    <property type="protein sequence ID" value="KAH7309071.1"/>
    <property type="molecule type" value="Genomic_DNA"/>
</dbReference>
<gene>
    <name evidence="11" type="ORF">B0I35DRAFT_441335</name>
</gene>
<comment type="function">
    <text evidence="1">Component of the EKC/KEOPS complex that is required for the formation of a threonylcarbamoyl group on adenosine at position 37 (t(6)A37) in tRNAs that read codons beginning with adenine. The complex is probably involved in the transfer of the threonylcarbamoyl moiety of threonylcarbamoyl-AMP (TC-AMP) to the N6 group of A37. BUD32 has ATPase activity in the context of the EKC/KEOPS complex and likely plays a supporting role to the catalytic subunit KAE1. The EKC/KEOPS complex also promotes both telomere uncapping and telomere elongation. The complex is required for efficient recruitment of transcriptional coactivators.</text>
</comment>
<dbReference type="EC" id="2.7.11.1" evidence="3"/>
<evidence type="ECO:0000256" key="4">
    <source>
        <dbReference type="ARBA" id="ARBA00013948"/>
    </source>
</evidence>
<dbReference type="Pfam" id="PF07714">
    <property type="entry name" value="PK_Tyr_Ser-Thr"/>
    <property type="match status" value="1"/>
</dbReference>
<evidence type="ECO:0000256" key="5">
    <source>
        <dbReference type="ARBA" id="ARBA00019973"/>
    </source>
</evidence>
<evidence type="ECO:0000256" key="2">
    <source>
        <dbReference type="ARBA" id="ARBA00011534"/>
    </source>
</evidence>
<evidence type="ECO:0000256" key="9">
    <source>
        <dbReference type="ARBA" id="ARBA00048679"/>
    </source>
</evidence>
<evidence type="ECO:0000313" key="11">
    <source>
        <dbReference type="EMBL" id="KAH7309071.1"/>
    </source>
</evidence>
<dbReference type="Proteomes" id="UP000813444">
    <property type="component" value="Unassembled WGS sequence"/>
</dbReference>
<dbReference type="GO" id="GO:0004674">
    <property type="term" value="F:protein serine/threonine kinase activity"/>
    <property type="evidence" value="ECO:0007669"/>
    <property type="project" value="UniProtKB-EC"/>
</dbReference>
<dbReference type="PROSITE" id="PS00109">
    <property type="entry name" value="PROTEIN_KINASE_TYR"/>
    <property type="match status" value="1"/>
</dbReference>
<proteinExistence type="predicted"/>
<dbReference type="InterPro" id="IPR008266">
    <property type="entry name" value="Tyr_kinase_AS"/>
</dbReference>
<comment type="catalytic activity">
    <reaction evidence="8">
        <text>L-threonyl-[protein] + ATP = O-phospho-L-threonyl-[protein] + ADP + H(+)</text>
        <dbReference type="Rhea" id="RHEA:46608"/>
        <dbReference type="Rhea" id="RHEA-COMP:11060"/>
        <dbReference type="Rhea" id="RHEA-COMP:11605"/>
        <dbReference type="ChEBI" id="CHEBI:15378"/>
        <dbReference type="ChEBI" id="CHEBI:30013"/>
        <dbReference type="ChEBI" id="CHEBI:30616"/>
        <dbReference type="ChEBI" id="CHEBI:61977"/>
        <dbReference type="ChEBI" id="CHEBI:456216"/>
        <dbReference type="EC" id="2.7.11.1"/>
    </reaction>
</comment>
<dbReference type="InterPro" id="IPR001245">
    <property type="entry name" value="Ser-Thr/Tyr_kinase_cat_dom"/>
</dbReference>
<dbReference type="InterPro" id="IPR000719">
    <property type="entry name" value="Prot_kinase_dom"/>
</dbReference>
<name>A0A8K0WNA2_9HYPO</name>
<protein>
    <recommendedName>
        <fullName evidence="5">EKC/KEOPS complex subunit BUD32</fullName>
        <ecNumber evidence="3">2.7.11.1</ecNumber>
    </recommendedName>
    <alternativeName>
        <fullName evidence="6 7">Atypical Serine/threonine protein kinase BUD32</fullName>
    </alternativeName>
    <alternativeName>
        <fullName evidence="4">EKC/KEOPS complex subunit bud32</fullName>
    </alternativeName>
</protein>
<dbReference type="GO" id="GO:0005737">
    <property type="term" value="C:cytoplasm"/>
    <property type="evidence" value="ECO:0007669"/>
    <property type="project" value="TreeGrafter"/>
</dbReference>
<dbReference type="PANTHER" id="PTHR23257">
    <property type="entry name" value="SERINE-THREONINE PROTEIN KINASE"/>
    <property type="match status" value="1"/>
</dbReference>
<dbReference type="InterPro" id="IPR011009">
    <property type="entry name" value="Kinase-like_dom_sf"/>
</dbReference>
<comment type="caution">
    <text evidence="11">The sequence shown here is derived from an EMBL/GenBank/DDBJ whole genome shotgun (WGS) entry which is preliminary data.</text>
</comment>